<dbReference type="RefSeq" id="XP_040763949.1">
    <property type="nucleotide sequence ID" value="XM_040910742.1"/>
</dbReference>
<evidence type="ECO:0000256" key="1">
    <source>
        <dbReference type="SAM" id="MobiDB-lite"/>
    </source>
</evidence>
<dbReference type="InterPro" id="IPR003169">
    <property type="entry name" value="GYF"/>
</dbReference>
<feature type="region of interest" description="Disordered" evidence="1">
    <location>
        <begin position="757"/>
        <end position="824"/>
    </location>
</feature>
<feature type="compositionally biased region" description="Low complexity" evidence="1">
    <location>
        <begin position="315"/>
        <end position="327"/>
    </location>
</feature>
<dbReference type="PANTHER" id="PTHR14445">
    <property type="entry name" value="GRB10 INTERACTING GYF PROTEIN"/>
    <property type="match status" value="1"/>
</dbReference>
<feature type="compositionally biased region" description="Polar residues" evidence="1">
    <location>
        <begin position="757"/>
        <end position="774"/>
    </location>
</feature>
<dbReference type="Pfam" id="PF02213">
    <property type="entry name" value="GYF"/>
    <property type="match status" value="1"/>
</dbReference>
<keyword evidence="4" id="KW-1185">Reference proteome</keyword>
<feature type="compositionally biased region" description="Polar residues" evidence="1">
    <location>
        <begin position="657"/>
        <end position="674"/>
    </location>
</feature>
<dbReference type="GO" id="GO:0005829">
    <property type="term" value="C:cytosol"/>
    <property type="evidence" value="ECO:0007669"/>
    <property type="project" value="TreeGrafter"/>
</dbReference>
<dbReference type="SUPFAM" id="SSF55277">
    <property type="entry name" value="GYF domain"/>
    <property type="match status" value="1"/>
</dbReference>
<feature type="compositionally biased region" description="Basic and acidic residues" evidence="1">
    <location>
        <begin position="250"/>
        <end position="270"/>
    </location>
</feature>
<sequence>MTTTTMHFGPEWMRTKGPARPAPSPPLATSPVPPGMSTYSALVTPTTSTAPERRDMSNPFRYSREEMLRIYKEGGGKGGLGLEVERWDGIVREVGCDPVGLKEMSDGEKKIFSGPLNSEIRRRQPTDGLSPLNSSLGERPKLGHSASTTLSPMRERMGGLMGRRRDSTEPPPLTLPRKLSLSSVQGPLTSPREAALPSPRTRIGLAPGFDGVLSESWSSRRRASEHLNKPHTDPLAKKDKDEDNPGNEPKGADVKEEEGEHHGPQQRVEDEQQPSVNRAATSQPESSTAAVPNKTPGSAIGQPADSLNSTMAGLSLGSSDSSVTSSVEHSRASEVVSKPPGLEDLASIEWSYLDPQGQVQGPFRADIMQRWYDEGYFTPNLLMKRTHLDTDWISVGEIAQRASGHPVFLTPGVTSAGPPGLPRRSESLLEAPSADRLHGTVFQGTATGNLRSSTYDSFLQNSSSASASPSSSFSPARFVNASPDSHAFDGRGGNYVNTELAVGSRLMALSAAPTSPISVVGQRRGPFTDSYESSPALHSPFATRAIPMNGLGISTADGMSSAGPSSPFVTQANAADTISISSSDVAMSVGPGALRADLATTAAQATSGIIGTEFGPSASLHTPTAASRVINRDVFSRAAGNDAPSAAPFGSPFPNGNSAAFSSNGQPFSQNHSLGYTPVPDGRPVASLSSIPERQTTTQSHAIPTQQFQHSLISSPVAAVPQSPWAHQHSAAVRRPGPFDVNYPTASNTVITGLSTTSQPTYGRAQSNSINEASPWNAAPSRGSAGFSEHPSNLTIANLGQHDQQQQRRSGGRDIPNGVLQNGVGTISAGVPAVESRQNGTEAVPAAQPTAEVAPQKVRRKSQVTASAAPLTATKVVPAQPAAAKPPSPIPPTELKPAWTTDDDKKGKPSGATPGLREIQEAEMKKLEARRAAEREKERALRVAASNASQMEDFQPFTASWGLPTSQAHAARLVATVKEAPGTAPTTPAMPVWTNSSKAPVTKKSMKEIQEEEERRKKQAIKEKETVAAAAKRGYAETMTKAPAPTQPSGGAWTTVGSAGKTSVAVVPAARPAIAVSTSTKVVPRAAPATSAPSATTRSTSATAVPTRPPTVPIKVATPKAEEFPAPPSHEFMKWLADSLKGLNSSVNFEEITSMLLSFPLDPDPSTIEIISDLIYASSTTLDGRRFASEFVSRRKADAASRLKNGASSGSSAKPLSIADVVKAQPKQTQSEWGGFKVVNKKKKGGRA</sequence>
<dbReference type="PANTHER" id="PTHR14445:SF36">
    <property type="entry name" value="FI03272P-RELATED"/>
    <property type="match status" value="1"/>
</dbReference>
<organism evidence="3 4">
    <name type="scientific">Laetiporus sulphureus 93-53</name>
    <dbReference type="NCBI Taxonomy" id="1314785"/>
    <lineage>
        <taxon>Eukaryota</taxon>
        <taxon>Fungi</taxon>
        <taxon>Dikarya</taxon>
        <taxon>Basidiomycota</taxon>
        <taxon>Agaricomycotina</taxon>
        <taxon>Agaricomycetes</taxon>
        <taxon>Polyporales</taxon>
        <taxon>Laetiporus</taxon>
    </lineage>
</organism>
<feature type="region of interest" description="Disordered" evidence="1">
    <location>
        <begin position="106"/>
        <end position="339"/>
    </location>
</feature>
<feature type="region of interest" description="Disordered" evidence="1">
    <location>
        <begin position="1"/>
        <end position="60"/>
    </location>
</feature>
<protein>
    <recommendedName>
        <fullName evidence="2">GYF domain-containing protein</fullName>
    </recommendedName>
</protein>
<evidence type="ECO:0000313" key="4">
    <source>
        <dbReference type="Proteomes" id="UP000076871"/>
    </source>
</evidence>
<feature type="compositionally biased region" description="Polar residues" evidence="1">
    <location>
        <begin position="37"/>
        <end position="50"/>
    </location>
</feature>
<proteinExistence type="predicted"/>
<feature type="compositionally biased region" description="Polar residues" evidence="1">
    <location>
        <begin position="273"/>
        <end position="290"/>
    </location>
</feature>
<dbReference type="CDD" id="cd00072">
    <property type="entry name" value="GYF"/>
    <property type="match status" value="1"/>
</dbReference>
<dbReference type="EMBL" id="KV427625">
    <property type="protein sequence ID" value="KZT06209.1"/>
    <property type="molecule type" value="Genomic_DNA"/>
</dbReference>
<feature type="compositionally biased region" description="Basic and acidic residues" evidence="1">
    <location>
        <begin position="153"/>
        <end position="168"/>
    </location>
</feature>
<dbReference type="SMART" id="SM00444">
    <property type="entry name" value="GYF"/>
    <property type="match status" value="1"/>
</dbReference>
<feature type="compositionally biased region" description="Basic and acidic residues" evidence="1">
    <location>
        <begin position="51"/>
        <end position="60"/>
    </location>
</feature>
<dbReference type="AlphaFoldDB" id="A0A165E428"/>
<accession>A0A165E428</accession>
<dbReference type="Proteomes" id="UP000076871">
    <property type="component" value="Unassembled WGS sequence"/>
</dbReference>
<feature type="region of interest" description="Disordered" evidence="1">
    <location>
        <begin position="982"/>
        <end position="1005"/>
    </location>
</feature>
<evidence type="ECO:0000259" key="2">
    <source>
        <dbReference type="PROSITE" id="PS50829"/>
    </source>
</evidence>
<feature type="compositionally biased region" description="Polar residues" evidence="1">
    <location>
        <begin position="687"/>
        <end position="702"/>
    </location>
</feature>
<dbReference type="OrthoDB" id="6415790at2759"/>
<evidence type="ECO:0000313" key="3">
    <source>
        <dbReference type="EMBL" id="KZT06209.1"/>
    </source>
</evidence>
<reference evidence="3 4" key="1">
    <citation type="journal article" date="2016" name="Mol. Biol. Evol.">
        <title>Comparative Genomics of Early-Diverging Mushroom-Forming Fungi Provides Insights into the Origins of Lignocellulose Decay Capabilities.</title>
        <authorList>
            <person name="Nagy L.G."/>
            <person name="Riley R."/>
            <person name="Tritt A."/>
            <person name="Adam C."/>
            <person name="Daum C."/>
            <person name="Floudas D."/>
            <person name="Sun H."/>
            <person name="Yadav J.S."/>
            <person name="Pangilinan J."/>
            <person name="Larsson K.H."/>
            <person name="Matsuura K."/>
            <person name="Barry K."/>
            <person name="Labutti K."/>
            <person name="Kuo R."/>
            <person name="Ohm R.A."/>
            <person name="Bhattacharya S.S."/>
            <person name="Shirouzu T."/>
            <person name="Yoshinaga Y."/>
            <person name="Martin F.M."/>
            <person name="Grigoriev I.V."/>
            <person name="Hibbett D.S."/>
        </authorList>
    </citation>
    <scope>NUCLEOTIDE SEQUENCE [LARGE SCALE GENOMIC DNA]</scope>
    <source>
        <strain evidence="3 4">93-53</strain>
    </source>
</reference>
<feature type="compositionally biased region" description="Low complexity" evidence="1">
    <location>
        <begin position="800"/>
        <end position="809"/>
    </location>
</feature>
<feature type="compositionally biased region" description="Basic and acidic residues" evidence="1">
    <location>
        <begin position="222"/>
        <end position="243"/>
    </location>
</feature>
<feature type="region of interest" description="Disordered" evidence="1">
    <location>
        <begin position="836"/>
        <end position="920"/>
    </location>
</feature>
<feature type="compositionally biased region" description="Pro residues" evidence="1">
    <location>
        <begin position="20"/>
        <end position="34"/>
    </location>
</feature>
<dbReference type="InterPro" id="IPR051640">
    <property type="entry name" value="GRB10-interact_GYF"/>
</dbReference>
<feature type="region of interest" description="Disordered" evidence="1">
    <location>
        <begin position="1198"/>
        <end position="1217"/>
    </location>
</feature>
<gene>
    <name evidence="3" type="ORF">LAESUDRAFT_736963</name>
</gene>
<feature type="compositionally biased region" description="Low complexity" evidence="1">
    <location>
        <begin position="1087"/>
        <end position="1106"/>
    </location>
</feature>
<feature type="region of interest" description="Disordered" evidence="1">
    <location>
        <begin position="657"/>
        <end position="702"/>
    </location>
</feature>
<feature type="region of interest" description="Disordered" evidence="1">
    <location>
        <begin position="1087"/>
        <end position="1113"/>
    </location>
</feature>
<dbReference type="GeneID" id="63827771"/>
<dbReference type="STRING" id="1314785.A0A165E428"/>
<dbReference type="FunCoup" id="A0A165E428">
    <property type="interactions" value="301"/>
</dbReference>
<feature type="compositionally biased region" description="Pro residues" evidence="1">
    <location>
        <begin position="884"/>
        <end position="894"/>
    </location>
</feature>
<dbReference type="InParanoid" id="A0A165E428"/>
<name>A0A165E428_9APHY</name>
<dbReference type="Gene3D" id="3.30.1490.40">
    <property type="match status" value="1"/>
</dbReference>
<feature type="domain" description="GYF" evidence="2">
    <location>
        <begin position="347"/>
        <end position="396"/>
    </location>
</feature>
<dbReference type="CDD" id="cd22249">
    <property type="entry name" value="UDM1_RNF168_RNF169-like"/>
    <property type="match status" value="1"/>
</dbReference>
<dbReference type="PROSITE" id="PS50829">
    <property type="entry name" value="GYF"/>
    <property type="match status" value="1"/>
</dbReference>
<dbReference type="InterPro" id="IPR035445">
    <property type="entry name" value="GYF-like_dom_sf"/>
</dbReference>